<dbReference type="AlphaFoldDB" id="A0A095X4K4"/>
<gene>
    <name evidence="8" type="ORF">HMPREF1630_03470</name>
</gene>
<dbReference type="EMBL" id="JRMW01000027">
    <property type="protein sequence ID" value="KGF04611.1"/>
    <property type="molecule type" value="Genomic_DNA"/>
</dbReference>
<name>A0A095X4K4_9FIRM</name>
<keyword evidence="4 6" id="KW-1133">Transmembrane helix</keyword>
<dbReference type="PANTHER" id="PTHR30287:SF1">
    <property type="entry name" value="INNER MEMBRANE PROTEIN"/>
    <property type="match status" value="1"/>
</dbReference>
<dbReference type="RefSeq" id="WP_037327035.1">
    <property type="nucleotide sequence ID" value="NZ_JRMW01000027.1"/>
</dbReference>
<evidence type="ECO:0000256" key="2">
    <source>
        <dbReference type="ARBA" id="ARBA00022475"/>
    </source>
</evidence>
<feature type="transmembrane region" description="Helical" evidence="6">
    <location>
        <begin position="346"/>
        <end position="369"/>
    </location>
</feature>
<evidence type="ECO:0000256" key="3">
    <source>
        <dbReference type="ARBA" id="ARBA00022692"/>
    </source>
</evidence>
<keyword evidence="2" id="KW-1003">Cell membrane</keyword>
<protein>
    <submittedName>
        <fullName evidence="8">ABC transporter permease</fullName>
    </submittedName>
</protein>
<dbReference type="GO" id="GO:0005886">
    <property type="term" value="C:plasma membrane"/>
    <property type="evidence" value="ECO:0007669"/>
    <property type="project" value="UniProtKB-SubCell"/>
</dbReference>
<reference evidence="8 9" key="1">
    <citation type="submission" date="2014-07" db="EMBL/GenBank/DDBJ databases">
        <authorList>
            <person name="McCorrison J."/>
            <person name="Sanka R."/>
            <person name="Torralba M."/>
            <person name="Gillis M."/>
            <person name="Haft D.H."/>
            <person name="Methe B."/>
            <person name="Sutton G."/>
            <person name="Nelson K.E."/>
        </authorList>
    </citation>
    <scope>NUCLEOTIDE SEQUENCE [LARGE SCALE GENOMIC DNA]</scope>
    <source>
        <strain evidence="8 9">S7-1-13</strain>
    </source>
</reference>
<evidence type="ECO:0000313" key="8">
    <source>
        <dbReference type="EMBL" id="KGF04611.1"/>
    </source>
</evidence>
<evidence type="ECO:0000313" key="9">
    <source>
        <dbReference type="Proteomes" id="UP000029579"/>
    </source>
</evidence>
<dbReference type="OrthoDB" id="2934570at2"/>
<feature type="transmembrane region" description="Helical" evidence="6">
    <location>
        <begin position="20"/>
        <end position="38"/>
    </location>
</feature>
<keyword evidence="3 6" id="KW-0812">Transmembrane</keyword>
<feature type="transmembrane region" description="Helical" evidence="6">
    <location>
        <begin position="659"/>
        <end position="684"/>
    </location>
</feature>
<dbReference type="eggNOG" id="COG0577">
    <property type="taxonomic scope" value="Bacteria"/>
</dbReference>
<feature type="transmembrane region" description="Helical" evidence="6">
    <location>
        <begin position="618"/>
        <end position="638"/>
    </location>
</feature>
<comment type="caution">
    <text evidence="8">The sequence shown here is derived from an EMBL/GenBank/DDBJ whole genome shotgun (WGS) entry which is preliminary data.</text>
</comment>
<comment type="subcellular location">
    <subcellularLocation>
        <location evidence="1">Cell membrane</location>
        <topology evidence="1">Multi-pass membrane protein</topology>
    </subcellularLocation>
</comment>
<feature type="transmembrane region" description="Helical" evidence="6">
    <location>
        <begin position="302"/>
        <end position="326"/>
    </location>
</feature>
<evidence type="ECO:0000259" key="7">
    <source>
        <dbReference type="Pfam" id="PF02687"/>
    </source>
</evidence>
<feature type="transmembrane region" description="Helical" evidence="6">
    <location>
        <begin position="416"/>
        <end position="436"/>
    </location>
</feature>
<feature type="transmembrane region" description="Helical" evidence="6">
    <location>
        <begin position="704"/>
        <end position="726"/>
    </location>
</feature>
<proteinExistence type="predicted"/>
<feature type="transmembrane region" description="Helical" evidence="6">
    <location>
        <begin position="252"/>
        <end position="272"/>
    </location>
</feature>
<feature type="domain" description="ABC3 transporter permease C-terminal" evidence="7">
    <location>
        <begin position="258"/>
        <end position="376"/>
    </location>
</feature>
<dbReference type="InterPro" id="IPR038766">
    <property type="entry name" value="Membrane_comp_ABC_pdt"/>
</dbReference>
<sequence length="745" mass="85014">MKNPIYKRAYRQVYFHPSRVLPIFIALCFIIIFSSSFFTAQDSTKKLYYELINQGKVEDGNFTCIDRLDEKVKKDLENKKISLNENFYVEAKSGENKTLRVFENREKINIPSILEGRLAQTKDEIAISANYARANGLKVGDSLSLEGKKFKIVGLIALPDYSTLLKNNSDLVMDPGFFGVGLVAKDGLKNISEQITYQYSYKDKENLPKSKARDKQKDLLKIINKTNMVTDSLLIYDNQCIRYFIEDMGGDVPMMTALMVVLVLAIAFISAIQVKSMIEEEAPIIGTLLASGYKKSELVKSYMLMPIFITLLACLIGNLIAYTHAYQTYTALYYKSYDLPKFVVSFNLRSFILTSLIPLLIYLIINFFVISKALNHKAIDFLRNTLKSPKARLRVKLDKFAFINKFRLRVILANRANIISLIFGIGLANILLIYSLGVKPIFTDYAEKVKNSMKYDHTYLVKAPDPKIKADKISMLSFDLVDFNMKKIQCLGVDSDSKYKDLNIGNLDKKDVIISNGLANVYKLKVGDEIDAIENFNYDKVKLKIKSIDKDNNQFQILGKRENINKILGLDKDYFNAYGSSQRLSIDKNILINEINKEDLNKFMAHFLDSFGGVFDSLLVVTLVFYLIISYLVTSLIIDKSKTNISYLKVFGIRARESTAIYTNPIFLILLVFEIIMIPMMDFLIRTMTRYAITKLDAYVEINIPLISFIEAIGLSLLIFILVQVLEKRKISKIDMVKELKIING</sequence>
<evidence type="ECO:0000256" key="5">
    <source>
        <dbReference type="ARBA" id="ARBA00023136"/>
    </source>
</evidence>
<organism evidence="8 9">
    <name type="scientific">Anaerococcus lactolyticus S7-1-13</name>
    <dbReference type="NCBI Taxonomy" id="1284686"/>
    <lineage>
        <taxon>Bacteria</taxon>
        <taxon>Bacillati</taxon>
        <taxon>Bacillota</taxon>
        <taxon>Tissierellia</taxon>
        <taxon>Tissierellales</taxon>
        <taxon>Peptoniphilaceae</taxon>
        <taxon>Anaerococcus</taxon>
    </lineage>
</organism>
<dbReference type="Pfam" id="PF02687">
    <property type="entry name" value="FtsX"/>
    <property type="match status" value="1"/>
</dbReference>
<evidence type="ECO:0000256" key="1">
    <source>
        <dbReference type="ARBA" id="ARBA00004651"/>
    </source>
</evidence>
<dbReference type="Proteomes" id="UP000029579">
    <property type="component" value="Unassembled WGS sequence"/>
</dbReference>
<keyword evidence="5 6" id="KW-0472">Membrane</keyword>
<dbReference type="PANTHER" id="PTHR30287">
    <property type="entry name" value="MEMBRANE COMPONENT OF PREDICTED ABC SUPERFAMILY METABOLITE UPTAKE TRANSPORTER"/>
    <property type="match status" value="1"/>
</dbReference>
<evidence type="ECO:0000256" key="6">
    <source>
        <dbReference type="SAM" id="Phobius"/>
    </source>
</evidence>
<dbReference type="InterPro" id="IPR003838">
    <property type="entry name" value="ABC3_permease_C"/>
</dbReference>
<evidence type="ECO:0000256" key="4">
    <source>
        <dbReference type="ARBA" id="ARBA00022989"/>
    </source>
</evidence>
<accession>A0A095X4K4</accession>